<dbReference type="EMBL" id="BMAV01001630">
    <property type="protein sequence ID" value="GFY40047.1"/>
    <property type="molecule type" value="Genomic_DNA"/>
</dbReference>
<evidence type="ECO:0000313" key="2">
    <source>
        <dbReference type="EMBL" id="GFY69492.1"/>
    </source>
</evidence>
<evidence type="ECO:0000313" key="1">
    <source>
        <dbReference type="EMBL" id="GFY40047.1"/>
    </source>
</evidence>
<organism evidence="2 3">
    <name type="scientific">Trichonephila inaurata madagascariensis</name>
    <dbReference type="NCBI Taxonomy" id="2747483"/>
    <lineage>
        <taxon>Eukaryota</taxon>
        <taxon>Metazoa</taxon>
        <taxon>Ecdysozoa</taxon>
        <taxon>Arthropoda</taxon>
        <taxon>Chelicerata</taxon>
        <taxon>Arachnida</taxon>
        <taxon>Araneae</taxon>
        <taxon>Araneomorphae</taxon>
        <taxon>Entelegynae</taxon>
        <taxon>Araneoidea</taxon>
        <taxon>Nephilidae</taxon>
        <taxon>Trichonephila</taxon>
        <taxon>Trichonephila inaurata</taxon>
    </lineage>
</organism>
<accession>A0A8X6YCD7</accession>
<name>A0A8X6YCD7_9ARAC</name>
<protein>
    <submittedName>
        <fullName evidence="2">Uncharacterized protein</fullName>
    </submittedName>
</protein>
<keyword evidence="3" id="KW-1185">Reference proteome</keyword>
<dbReference type="OrthoDB" id="6442627at2759"/>
<gene>
    <name evidence="2" type="ORF">TNIN_139391</name>
    <name evidence="1" type="ORF">TNIN_425911</name>
</gene>
<proteinExistence type="predicted"/>
<reference evidence="2" key="1">
    <citation type="submission" date="2020-08" db="EMBL/GenBank/DDBJ databases">
        <title>Multicomponent nature underlies the extraordinary mechanical properties of spider dragline silk.</title>
        <authorList>
            <person name="Kono N."/>
            <person name="Nakamura H."/>
            <person name="Mori M."/>
            <person name="Yoshida Y."/>
            <person name="Ohtoshi R."/>
            <person name="Malay A.D."/>
            <person name="Moran D.A.P."/>
            <person name="Tomita M."/>
            <person name="Numata K."/>
            <person name="Arakawa K."/>
        </authorList>
    </citation>
    <scope>NUCLEOTIDE SEQUENCE</scope>
</reference>
<evidence type="ECO:0000313" key="3">
    <source>
        <dbReference type="Proteomes" id="UP000886998"/>
    </source>
</evidence>
<sequence length="97" mass="11146">MKTFNHTIRRRVVRSGSNSLYSQHLFQAFEKTKPELASLVCGYDGRYTEERYPVNDEAFCHGFSGDITDGNDLRPSGVAINACQQEGEAIRWWKWSN</sequence>
<dbReference type="AlphaFoldDB" id="A0A8X6YCD7"/>
<dbReference type="EMBL" id="BMAV01017654">
    <property type="protein sequence ID" value="GFY69492.1"/>
    <property type="molecule type" value="Genomic_DNA"/>
</dbReference>
<dbReference type="Proteomes" id="UP000886998">
    <property type="component" value="Unassembled WGS sequence"/>
</dbReference>
<comment type="caution">
    <text evidence="2">The sequence shown here is derived from an EMBL/GenBank/DDBJ whole genome shotgun (WGS) entry which is preliminary data.</text>
</comment>